<accession>A0AAV8ZPR7</accession>
<gene>
    <name evidence="3" type="ORF">NQ314_003187</name>
</gene>
<dbReference type="GO" id="GO:0006897">
    <property type="term" value="P:endocytosis"/>
    <property type="evidence" value="ECO:0007669"/>
    <property type="project" value="InterPro"/>
</dbReference>
<protein>
    <recommendedName>
        <fullName evidence="2">NECAP PHear domain-containing protein</fullName>
    </recommendedName>
</protein>
<evidence type="ECO:0000313" key="4">
    <source>
        <dbReference type="Proteomes" id="UP001162156"/>
    </source>
</evidence>
<dbReference type="PANTHER" id="PTHR12847:SF9">
    <property type="entry name" value="NECAP-LIKE PROTEIN CG9132"/>
    <property type="match status" value="1"/>
</dbReference>
<dbReference type="GO" id="GO:0030125">
    <property type="term" value="C:clathrin vesicle coat"/>
    <property type="evidence" value="ECO:0007669"/>
    <property type="project" value="TreeGrafter"/>
</dbReference>
<dbReference type="EMBL" id="JANEYF010000911">
    <property type="protein sequence ID" value="KAJ8966965.1"/>
    <property type="molecule type" value="Genomic_DNA"/>
</dbReference>
<proteinExistence type="inferred from homology"/>
<comment type="similarity">
    <text evidence="1">Belongs to the NECAP family.</text>
</comment>
<name>A0AAV8ZPR7_9CUCU</name>
<dbReference type="Pfam" id="PF07933">
    <property type="entry name" value="DUF1681"/>
    <property type="match status" value="1"/>
</dbReference>
<sequence>MDSAADWNLAEPAWTGRMRLISKGNELAIKLEDKNSGELFAKCPIDSYPGVAVEAVNDSSRYFVLRIQDDNGL</sequence>
<dbReference type="AlphaFoldDB" id="A0AAV8ZPR7"/>
<dbReference type="InterPro" id="IPR012466">
    <property type="entry name" value="NECAP_PHear"/>
</dbReference>
<dbReference type="Gene3D" id="2.30.29.30">
    <property type="entry name" value="Pleckstrin-homology domain (PH domain)/Phosphotyrosine-binding domain (PTB)"/>
    <property type="match status" value="1"/>
</dbReference>
<organism evidence="3 4">
    <name type="scientific">Rhamnusium bicolor</name>
    <dbReference type="NCBI Taxonomy" id="1586634"/>
    <lineage>
        <taxon>Eukaryota</taxon>
        <taxon>Metazoa</taxon>
        <taxon>Ecdysozoa</taxon>
        <taxon>Arthropoda</taxon>
        <taxon>Hexapoda</taxon>
        <taxon>Insecta</taxon>
        <taxon>Pterygota</taxon>
        <taxon>Neoptera</taxon>
        <taxon>Endopterygota</taxon>
        <taxon>Coleoptera</taxon>
        <taxon>Polyphaga</taxon>
        <taxon>Cucujiformia</taxon>
        <taxon>Chrysomeloidea</taxon>
        <taxon>Cerambycidae</taxon>
        <taxon>Lepturinae</taxon>
        <taxon>Rhagiini</taxon>
        <taxon>Rhamnusium</taxon>
    </lineage>
</organism>
<keyword evidence="4" id="KW-1185">Reference proteome</keyword>
<dbReference type="PANTHER" id="PTHR12847">
    <property type="entry name" value="ATP-BINDING CASSETTE ABC TRANSPORTER-RELATED"/>
    <property type="match status" value="1"/>
</dbReference>
<dbReference type="InterPro" id="IPR011993">
    <property type="entry name" value="PH-like_dom_sf"/>
</dbReference>
<feature type="domain" description="NECAP PHear" evidence="2">
    <location>
        <begin position="3"/>
        <end position="72"/>
    </location>
</feature>
<dbReference type="Proteomes" id="UP001162156">
    <property type="component" value="Unassembled WGS sequence"/>
</dbReference>
<evidence type="ECO:0000313" key="3">
    <source>
        <dbReference type="EMBL" id="KAJ8966965.1"/>
    </source>
</evidence>
<evidence type="ECO:0000259" key="2">
    <source>
        <dbReference type="Pfam" id="PF07933"/>
    </source>
</evidence>
<evidence type="ECO:0000256" key="1">
    <source>
        <dbReference type="ARBA" id="ARBA00007736"/>
    </source>
</evidence>
<comment type="caution">
    <text evidence="3">The sequence shown here is derived from an EMBL/GenBank/DDBJ whole genome shotgun (WGS) entry which is preliminary data.</text>
</comment>
<dbReference type="SUPFAM" id="SSF50729">
    <property type="entry name" value="PH domain-like"/>
    <property type="match status" value="1"/>
</dbReference>
<reference evidence="3" key="1">
    <citation type="journal article" date="2023" name="Insect Mol. Biol.">
        <title>Genome sequencing provides insights into the evolution of gene families encoding plant cell wall-degrading enzymes in longhorned beetles.</title>
        <authorList>
            <person name="Shin N.R."/>
            <person name="Okamura Y."/>
            <person name="Kirsch R."/>
            <person name="Pauchet Y."/>
        </authorList>
    </citation>
    <scope>NUCLEOTIDE SEQUENCE</scope>
    <source>
        <strain evidence="3">RBIC_L_NR</strain>
    </source>
</reference>